<feature type="domain" description="Type II/III secretion system secretin-like" evidence="1">
    <location>
        <begin position="152"/>
        <end position="222"/>
    </location>
</feature>
<proteinExistence type="predicted"/>
<dbReference type="AlphaFoldDB" id="X0YT86"/>
<dbReference type="InterPro" id="IPR004846">
    <property type="entry name" value="T2SS/T3SS_dom"/>
</dbReference>
<comment type="caution">
    <text evidence="2">The sequence shown here is derived from an EMBL/GenBank/DDBJ whole genome shotgun (WGS) entry which is preliminary data.</text>
</comment>
<dbReference type="EMBL" id="BARS01053441">
    <property type="protein sequence ID" value="GAG51553.1"/>
    <property type="molecule type" value="Genomic_DNA"/>
</dbReference>
<feature type="non-terminal residue" evidence="2">
    <location>
        <position position="226"/>
    </location>
</feature>
<sequence>LYTTYDKDLDPVTFFWGKDGKQDYEEQYDRRQITIENNRSVDIRLEYRSKKENPDRTSKITADKARIVQLDCAVLEVSPPLKMDKEITNMLGNFPTMFDPPMYMSSADLLLGEATGDKRTTRERIGILIEKLVSGGRAKMLMHPTLQLAEGQTHKFETAGNFLQVTPRIVKDGYIDMWLEVTFNSKFIQDHRIQNPVVSRRTSSNSVRNKSGEILIIGSAVQIEEG</sequence>
<dbReference type="GO" id="GO:0009306">
    <property type="term" value="P:protein secretion"/>
    <property type="evidence" value="ECO:0007669"/>
    <property type="project" value="InterPro"/>
</dbReference>
<gene>
    <name evidence="2" type="ORF">S01H1_79294</name>
</gene>
<feature type="non-terminal residue" evidence="2">
    <location>
        <position position="1"/>
    </location>
</feature>
<dbReference type="Pfam" id="PF00263">
    <property type="entry name" value="Secretin"/>
    <property type="match status" value="1"/>
</dbReference>
<protein>
    <recommendedName>
        <fullName evidence="1">Type II/III secretion system secretin-like domain-containing protein</fullName>
    </recommendedName>
</protein>
<evidence type="ECO:0000313" key="2">
    <source>
        <dbReference type="EMBL" id="GAG51553.1"/>
    </source>
</evidence>
<organism evidence="2">
    <name type="scientific">marine sediment metagenome</name>
    <dbReference type="NCBI Taxonomy" id="412755"/>
    <lineage>
        <taxon>unclassified sequences</taxon>
        <taxon>metagenomes</taxon>
        <taxon>ecological metagenomes</taxon>
    </lineage>
</organism>
<reference evidence="2" key="1">
    <citation type="journal article" date="2014" name="Front. Microbiol.">
        <title>High frequency of phylogenetically diverse reductive dehalogenase-homologous genes in deep subseafloor sedimentary metagenomes.</title>
        <authorList>
            <person name="Kawai M."/>
            <person name="Futagami T."/>
            <person name="Toyoda A."/>
            <person name="Takaki Y."/>
            <person name="Nishi S."/>
            <person name="Hori S."/>
            <person name="Arai W."/>
            <person name="Tsubouchi T."/>
            <person name="Morono Y."/>
            <person name="Uchiyama I."/>
            <person name="Ito T."/>
            <person name="Fujiyama A."/>
            <person name="Inagaki F."/>
            <person name="Takami H."/>
        </authorList>
    </citation>
    <scope>NUCLEOTIDE SEQUENCE</scope>
    <source>
        <strain evidence="2">Expedition CK06-06</strain>
    </source>
</reference>
<evidence type="ECO:0000259" key="1">
    <source>
        <dbReference type="Pfam" id="PF00263"/>
    </source>
</evidence>
<name>X0YT86_9ZZZZ</name>
<accession>X0YT86</accession>